<organism evidence="2 3">
    <name type="scientific">Kribbella sancticallisti</name>
    <dbReference type="NCBI Taxonomy" id="460087"/>
    <lineage>
        <taxon>Bacteria</taxon>
        <taxon>Bacillati</taxon>
        <taxon>Actinomycetota</taxon>
        <taxon>Actinomycetes</taxon>
        <taxon>Propionibacteriales</taxon>
        <taxon>Kribbellaceae</taxon>
        <taxon>Kribbella</taxon>
    </lineage>
</organism>
<keyword evidence="1" id="KW-1133">Transmembrane helix</keyword>
<gene>
    <name evidence="2" type="ORF">GCM10009789_37990</name>
</gene>
<keyword evidence="1" id="KW-0812">Transmembrane</keyword>
<accession>A0ABN2DPU4</accession>
<proteinExistence type="predicted"/>
<sequence length="172" mass="17822">MPVGRARTGIRRLVTARPPADTLAWRPTIRKLCDVTSSDRAALRRTVTHVLAGLVAAALVVFGPQCVEVAVPAIGASAVSTAPASFAIVEADAPDAGMHAGWHRSDGDRSAGDLLSACLALLLVVLLGAAALPRRRLLPAPLSTAGASIAPIRRHGIWRPCRTPAALGIARI</sequence>
<keyword evidence="1" id="KW-0472">Membrane</keyword>
<protein>
    <submittedName>
        <fullName evidence="2">Uncharacterized protein</fullName>
    </submittedName>
</protein>
<evidence type="ECO:0000313" key="2">
    <source>
        <dbReference type="EMBL" id="GAA1580532.1"/>
    </source>
</evidence>
<reference evidence="2 3" key="1">
    <citation type="journal article" date="2019" name="Int. J. Syst. Evol. Microbiol.">
        <title>The Global Catalogue of Microorganisms (GCM) 10K type strain sequencing project: providing services to taxonomists for standard genome sequencing and annotation.</title>
        <authorList>
            <consortium name="The Broad Institute Genomics Platform"/>
            <consortium name="The Broad Institute Genome Sequencing Center for Infectious Disease"/>
            <person name="Wu L."/>
            <person name="Ma J."/>
        </authorList>
    </citation>
    <scope>NUCLEOTIDE SEQUENCE [LARGE SCALE GENOMIC DNA]</scope>
    <source>
        <strain evidence="2 3">JCM 14969</strain>
    </source>
</reference>
<evidence type="ECO:0000256" key="1">
    <source>
        <dbReference type="SAM" id="Phobius"/>
    </source>
</evidence>
<feature type="transmembrane region" description="Helical" evidence="1">
    <location>
        <begin position="114"/>
        <end position="132"/>
    </location>
</feature>
<comment type="caution">
    <text evidence="2">The sequence shown here is derived from an EMBL/GenBank/DDBJ whole genome shotgun (WGS) entry which is preliminary data.</text>
</comment>
<name>A0ABN2DPU4_9ACTN</name>
<evidence type="ECO:0000313" key="3">
    <source>
        <dbReference type="Proteomes" id="UP001500393"/>
    </source>
</evidence>
<keyword evidence="3" id="KW-1185">Reference proteome</keyword>
<feature type="transmembrane region" description="Helical" evidence="1">
    <location>
        <begin position="46"/>
        <end position="63"/>
    </location>
</feature>
<dbReference type="EMBL" id="BAAAOS010000020">
    <property type="protein sequence ID" value="GAA1580532.1"/>
    <property type="molecule type" value="Genomic_DNA"/>
</dbReference>
<dbReference type="Proteomes" id="UP001500393">
    <property type="component" value="Unassembled WGS sequence"/>
</dbReference>